<accession>A0A4R2PCI1</accession>
<evidence type="ECO:0000256" key="12">
    <source>
        <dbReference type="SAM" id="MobiDB-lite"/>
    </source>
</evidence>
<comment type="caution">
    <text evidence="13">The sequence shown here is derived from an EMBL/GenBank/DDBJ whole genome shotgun (WGS) entry which is preliminary data.</text>
</comment>
<dbReference type="EC" id="4.2.1.20" evidence="9"/>
<dbReference type="UniPathway" id="UPA00035">
    <property type="reaction ID" value="UER00044"/>
</dbReference>
<dbReference type="Proteomes" id="UP000295416">
    <property type="component" value="Unassembled WGS sequence"/>
</dbReference>
<dbReference type="InterPro" id="IPR002028">
    <property type="entry name" value="Trp_synthase_suA"/>
</dbReference>
<comment type="similarity">
    <text evidence="9 10">Belongs to the TrpA family.</text>
</comment>
<reference evidence="13 14" key="1">
    <citation type="submission" date="2019-03" db="EMBL/GenBank/DDBJ databases">
        <title>Genomic Encyclopedia of Type Strains, Phase IV (KMG-IV): sequencing the most valuable type-strain genomes for metagenomic binning, comparative biology and taxonomic classification.</title>
        <authorList>
            <person name="Goeker M."/>
        </authorList>
    </citation>
    <scope>NUCLEOTIDE SEQUENCE [LARGE SCALE GENOMIC DNA]</scope>
    <source>
        <strain evidence="13 14">DSM 19377</strain>
    </source>
</reference>
<dbReference type="GO" id="GO:0004834">
    <property type="term" value="F:tryptophan synthase activity"/>
    <property type="evidence" value="ECO:0007669"/>
    <property type="project" value="UniProtKB-UniRule"/>
</dbReference>
<evidence type="ECO:0000256" key="1">
    <source>
        <dbReference type="ARBA" id="ARBA00003365"/>
    </source>
</evidence>
<evidence type="ECO:0000256" key="2">
    <source>
        <dbReference type="ARBA" id="ARBA00004733"/>
    </source>
</evidence>
<evidence type="ECO:0000313" key="13">
    <source>
        <dbReference type="EMBL" id="TCP31635.1"/>
    </source>
</evidence>
<dbReference type="NCBIfam" id="TIGR00262">
    <property type="entry name" value="trpA"/>
    <property type="match status" value="1"/>
</dbReference>
<keyword evidence="5 9" id="KW-0822">Tryptophan biosynthesis</keyword>
<evidence type="ECO:0000256" key="10">
    <source>
        <dbReference type="RuleBase" id="RU003662"/>
    </source>
</evidence>
<dbReference type="GO" id="GO:0005829">
    <property type="term" value="C:cytosol"/>
    <property type="evidence" value="ECO:0007669"/>
    <property type="project" value="TreeGrafter"/>
</dbReference>
<evidence type="ECO:0000313" key="14">
    <source>
        <dbReference type="Proteomes" id="UP000295416"/>
    </source>
</evidence>
<evidence type="ECO:0000256" key="5">
    <source>
        <dbReference type="ARBA" id="ARBA00022822"/>
    </source>
</evidence>
<evidence type="ECO:0000256" key="3">
    <source>
        <dbReference type="ARBA" id="ARBA00011270"/>
    </source>
</evidence>
<evidence type="ECO:0000256" key="11">
    <source>
        <dbReference type="SAM" id="Coils"/>
    </source>
</evidence>
<dbReference type="SUPFAM" id="SSF51366">
    <property type="entry name" value="Ribulose-phoshate binding barrel"/>
    <property type="match status" value="1"/>
</dbReference>
<dbReference type="AlphaFoldDB" id="A0A4R2PCI1"/>
<feature type="active site" description="Proton acceptor" evidence="9">
    <location>
        <position position="57"/>
    </location>
</feature>
<dbReference type="Pfam" id="PF00290">
    <property type="entry name" value="Trp_syntA"/>
    <property type="match status" value="1"/>
</dbReference>
<feature type="coiled-coil region" evidence="11">
    <location>
        <begin position="234"/>
        <end position="264"/>
    </location>
</feature>
<dbReference type="FunFam" id="3.20.20.70:FF:000037">
    <property type="entry name" value="Tryptophan synthase alpha chain"/>
    <property type="match status" value="1"/>
</dbReference>
<protein>
    <recommendedName>
        <fullName evidence="9">Tryptophan synthase alpha chain</fullName>
        <ecNumber evidence="9">4.2.1.20</ecNumber>
    </recommendedName>
</protein>
<dbReference type="RefSeq" id="WP_132743228.1">
    <property type="nucleotide sequence ID" value="NZ_SLXK01000002.1"/>
</dbReference>
<feature type="compositionally biased region" description="Polar residues" evidence="12">
    <location>
        <begin position="277"/>
        <end position="291"/>
    </location>
</feature>
<dbReference type="OrthoDB" id="9804578at2"/>
<dbReference type="Gene3D" id="3.20.20.70">
    <property type="entry name" value="Aldolase class I"/>
    <property type="match status" value="1"/>
</dbReference>
<dbReference type="InterPro" id="IPR011060">
    <property type="entry name" value="RibuloseP-bd_barrel"/>
</dbReference>
<proteinExistence type="inferred from homology"/>
<sequence length="291" mass="32292">MKRLNNYVNKNNKMLFIPFITVGDPNTETTIELALELQAMGAHALELGIPYSDPLADGPVIQRASIRSLDKGMTLAKAMKLVEVLRDRGLEIPVIIFTYYNLLLQLTEEKFVEYAKAYDIDGLLVPDLPFEESISLRDMCANNGIALISLVAPTTSATRLQEIGKASHGFLYCVSSLGVTGVRQDFHPDVYSFLHHVRKESSLPIAVGFGVSSAKQIIALQDHCDGFIVGSAIIKEVEQRLSLLEDEETRCQAVRDIRKVLEKNLDYNDEVLGNHEGTAQNTQTLPTRETS</sequence>
<gene>
    <name evidence="9" type="primary">trpA</name>
    <name evidence="13" type="ORF">EV207_102125</name>
</gene>
<evidence type="ECO:0000256" key="4">
    <source>
        <dbReference type="ARBA" id="ARBA00022605"/>
    </source>
</evidence>
<feature type="region of interest" description="Disordered" evidence="12">
    <location>
        <begin position="272"/>
        <end position="291"/>
    </location>
</feature>
<dbReference type="PANTHER" id="PTHR43406">
    <property type="entry name" value="TRYPTOPHAN SYNTHASE, ALPHA CHAIN"/>
    <property type="match status" value="1"/>
</dbReference>
<name>A0A4R2PCI1_9BACL</name>
<organism evidence="13 14">
    <name type="scientific">Scopulibacillus darangshiensis</name>
    <dbReference type="NCBI Taxonomy" id="442528"/>
    <lineage>
        <taxon>Bacteria</taxon>
        <taxon>Bacillati</taxon>
        <taxon>Bacillota</taxon>
        <taxon>Bacilli</taxon>
        <taxon>Bacillales</taxon>
        <taxon>Sporolactobacillaceae</taxon>
        <taxon>Scopulibacillus</taxon>
    </lineage>
</organism>
<dbReference type="EMBL" id="SLXK01000002">
    <property type="protein sequence ID" value="TCP31635.1"/>
    <property type="molecule type" value="Genomic_DNA"/>
</dbReference>
<dbReference type="CDD" id="cd04724">
    <property type="entry name" value="Tryptophan_synthase_alpha"/>
    <property type="match status" value="1"/>
</dbReference>
<comment type="pathway">
    <text evidence="2 9">Amino-acid biosynthesis; L-tryptophan biosynthesis; L-tryptophan from chorismate: step 5/5.</text>
</comment>
<dbReference type="InterPro" id="IPR013785">
    <property type="entry name" value="Aldolase_TIM"/>
</dbReference>
<comment type="catalytic activity">
    <reaction evidence="8 9">
        <text>(1S,2R)-1-C-(indol-3-yl)glycerol 3-phosphate + L-serine = D-glyceraldehyde 3-phosphate + L-tryptophan + H2O</text>
        <dbReference type="Rhea" id="RHEA:10532"/>
        <dbReference type="ChEBI" id="CHEBI:15377"/>
        <dbReference type="ChEBI" id="CHEBI:33384"/>
        <dbReference type="ChEBI" id="CHEBI:57912"/>
        <dbReference type="ChEBI" id="CHEBI:58866"/>
        <dbReference type="ChEBI" id="CHEBI:59776"/>
        <dbReference type="EC" id="4.2.1.20"/>
    </reaction>
</comment>
<evidence type="ECO:0000256" key="6">
    <source>
        <dbReference type="ARBA" id="ARBA00023141"/>
    </source>
</evidence>
<dbReference type="PROSITE" id="PS00167">
    <property type="entry name" value="TRP_SYNTHASE_ALPHA"/>
    <property type="match status" value="1"/>
</dbReference>
<keyword evidence="7 9" id="KW-0456">Lyase</keyword>
<dbReference type="PANTHER" id="PTHR43406:SF1">
    <property type="entry name" value="TRYPTOPHAN SYNTHASE ALPHA CHAIN, CHLOROPLASTIC"/>
    <property type="match status" value="1"/>
</dbReference>
<evidence type="ECO:0000256" key="8">
    <source>
        <dbReference type="ARBA" id="ARBA00049047"/>
    </source>
</evidence>
<evidence type="ECO:0000256" key="7">
    <source>
        <dbReference type="ARBA" id="ARBA00023239"/>
    </source>
</evidence>
<keyword evidence="11" id="KW-0175">Coiled coil</keyword>
<keyword evidence="6 9" id="KW-0057">Aromatic amino acid biosynthesis</keyword>
<comment type="subunit">
    <text evidence="3 9">Tetramer of two alpha and two beta chains.</text>
</comment>
<keyword evidence="14" id="KW-1185">Reference proteome</keyword>
<comment type="function">
    <text evidence="1 9">The alpha subunit is responsible for the aldol cleavage of indoleglycerol phosphate to indole and glyceraldehyde 3-phosphate.</text>
</comment>
<keyword evidence="4 9" id="KW-0028">Amino-acid biosynthesis</keyword>
<dbReference type="InterPro" id="IPR018204">
    <property type="entry name" value="Trp_synthase_alpha_AS"/>
</dbReference>
<feature type="active site" description="Proton acceptor" evidence="9">
    <location>
        <position position="46"/>
    </location>
</feature>
<dbReference type="HAMAP" id="MF_00131">
    <property type="entry name" value="Trp_synth_alpha"/>
    <property type="match status" value="1"/>
</dbReference>
<evidence type="ECO:0000256" key="9">
    <source>
        <dbReference type="HAMAP-Rule" id="MF_00131"/>
    </source>
</evidence>